<feature type="domain" description="AB hydrolase-1" evidence="1">
    <location>
        <begin position="7"/>
        <end position="67"/>
    </location>
</feature>
<keyword evidence="2" id="KW-0378">Hydrolase</keyword>
<dbReference type="Proteomes" id="UP000198407">
    <property type="component" value="Unassembled WGS sequence"/>
</dbReference>
<evidence type="ECO:0000313" key="2">
    <source>
        <dbReference type="EMBL" id="SNT28119.1"/>
    </source>
</evidence>
<dbReference type="SUPFAM" id="SSF53474">
    <property type="entry name" value="alpha/beta-Hydrolases"/>
    <property type="match status" value="1"/>
</dbReference>
<keyword evidence="3" id="KW-1185">Reference proteome</keyword>
<dbReference type="GO" id="GO:0016787">
    <property type="term" value="F:hydrolase activity"/>
    <property type="evidence" value="ECO:0007669"/>
    <property type="project" value="UniProtKB-KW"/>
</dbReference>
<dbReference type="AlphaFoldDB" id="A0A239LER1"/>
<name>A0A239LER1_9PSED</name>
<dbReference type="Gene3D" id="3.40.50.1820">
    <property type="entry name" value="alpha/beta hydrolase"/>
    <property type="match status" value="1"/>
</dbReference>
<gene>
    <name evidence="2" type="ORF">SAMN05444352_13452</name>
</gene>
<dbReference type="InterPro" id="IPR000073">
    <property type="entry name" value="AB_hydrolase_1"/>
</dbReference>
<organism evidence="2 3">
    <name type="scientific">Pseudomonas japonica</name>
    <dbReference type="NCBI Taxonomy" id="256466"/>
    <lineage>
        <taxon>Bacteria</taxon>
        <taxon>Pseudomonadati</taxon>
        <taxon>Pseudomonadota</taxon>
        <taxon>Gammaproteobacteria</taxon>
        <taxon>Pseudomonadales</taxon>
        <taxon>Pseudomonadaceae</taxon>
        <taxon>Pseudomonas</taxon>
    </lineage>
</organism>
<evidence type="ECO:0000313" key="3">
    <source>
        <dbReference type="Proteomes" id="UP000198407"/>
    </source>
</evidence>
<sequence>MLIPYARGYGETRFLSAKTLRNGQPAALAEDLVAFMDALGIERAVLGGYDWGARTADIVAALWPQRVNLRNTPRSDQASTDLLLTR</sequence>
<evidence type="ECO:0000259" key="1">
    <source>
        <dbReference type="Pfam" id="PF00561"/>
    </source>
</evidence>
<accession>A0A239LER1</accession>
<dbReference type="InterPro" id="IPR029058">
    <property type="entry name" value="AB_hydrolase_fold"/>
</dbReference>
<dbReference type="EMBL" id="FZOL01000034">
    <property type="protein sequence ID" value="SNT28119.1"/>
    <property type="molecule type" value="Genomic_DNA"/>
</dbReference>
<protein>
    <submittedName>
        <fullName evidence="2">Alpha/beta hydrolase fold</fullName>
    </submittedName>
</protein>
<dbReference type="STRING" id="1215104.GCA_000730585_01201"/>
<dbReference type="Pfam" id="PF00561">
    <property type="entry name" value="Abhydrolase_1"/>
    <property type="match status" value="1"/>
</dbReference>
<reference evidence="3" key="1">
    <citation type="submission" date="2017-06" db="EMBL/GenBank/DDBJ databases">
        <authorList>
            <person name="Varghese N."/>
            <person name="Submissions S."/>
        </authorList>
    </citation>
    <scope>NUCLEOTIDE SEQUENCE [LARGE SCALE GENOMIC DNA]</scope>
    <source>
        <strain evidence="3">DSM 22348</strain>
    </source>
</reference>
<proteinExistence type="predicted"/>